<accession>A0A7W9Q8A7</accession>
<dbReference type="AlphaFoldDB" id="A0A7W9Q8A7"/>
<gene>
    <name evidence="1" type="ORF">FHS42_002503</name>
</gene>
<evidence type="ECO:0000313" key="2">
    <source>
        <dbReference type="Proteomes" id="UP000588098"/>
    </source>
</evidence>
<evidence type="ECO:0000313" key="1">
    <source>
        <dbReference type="EMBL" id="MBB5935441.1"/>
    </source>
</evidence>
<dbReference type="Proteomes" id="UP000588098">
    <property type="component" value="Unassembled WGS sequence"/>
</dbReference>
<proteinExistence type="predicted"/>
<dbReference type="RefSeq" id="WP_184571905.1">
    <property type="nucleotide sequence ID" value="NZ_JACHJL010000005.1"/>
</dbReference>
<keyword evidence="2" id="KW-1185">Reference proteome</keyword>
<organism evidence="1 2">
    <name type="scientific">Streptomyces zagrosensis</name>
    <dbReference type="NCBI Taxonomy" id="1042984"/>
    <lineage>
        <taxon>Bacteria</taxon>
        <taxon>Bacillati</taxon>
        <taxon>Actinomycetota</taxon>
        <taxon>Actinomycetes</taxon>
        <taxon>Kitasatosporales</taxon>
        <taxon>Streptomycetaceae</taxon>
        <taxon>Streptomyces</taxon>
    </lineage>
</organism>
<protein>
    <submittedName>
        <fullName evidence="1">Uncharacterized protein</fullName>
    </submittedName>
</protein>
<sequence length="132" mass="14504">MLDMLVTTAAGALSATAGVLVGGIVTRRAQNRQWARDQQLAAYQQLFSHYAKSTMDLRRAHGDQHGWNYDRGEWSAALIRVTLAAPMDVAAEIDNASRAINSFLDQVERGGRTPLHDPLSPQEFEQARLATA</sequence>
<name>A0A7W9Q8A7_9ACTN</name>
<dbReference type="EMBL" id="JACHJL010000005">
    <property type="protein sequence ID" value="MBB5935441.1"/>
    <property type="molecule type" value="Genomic_DNA"/>
</dbReference>
<comment type="caution">
    <text evidence="1">The sequence shown here is derived from an EMBL/GenBank/DDBJ whole genome shotgun (WGS) entry which is preliminary data.</text>
</comment>
<reference evidence="1 2" key="1">
    <citation type="submission" date="2020-08" db="EMBL/GenBank/DDBJ databases">
        <title>Genomic Encyclopedia of Type Strains, Phase III (KMG-III): the genomes of soil and plant-associated and newly described type strains.</title>
        <authorList>
            <person name="Whitman W."/>
        </authorList>
    </citation>
    <scope>NUCLEOTIDE SEQUENCE [LARGE SCALE GENOMIC DNA]</scope>
    <source>
        <strain evidence="1 2">CECT 8305</strain>
    </source>
</reference>